<dbReference type="InterPro" id="IPR044524">
    <property type="entry name" value="Isoase_HisA-like"/>
</dbReference>
<dbReference type="PANTHER" id="PTHR43090">
    <property type="entry name" value="1-(5-PHOSPHORIBOSYL)-5-[(5-PHOSPHORIBOSYLAMINO)METHYLIDENEAMINO] IMIDAZOLE-4-CARBOXAMIDE ISOMERASE"/>
    <property type="match status" value="1"/>
</dbReference>
<keyword evidence="5 9" id="KW-0963">Cytoplasm</keyword>
<dbReference type="InterPro" id="IPR011060">
    <property type="entry name" value="RibuloseP-bd_barrel"/>
</dbReference>
<dbReference type="InterPro" id="IPR006062">
    <property type="entry name" value="His_biosynth"/>
</dbReference>
<dbReference type="SUPFAM" id="SSF51366">
    <property type="entry name" value="Ribulose-phoshate binding barrel"/>
    <property type="match status" value="1"/>
</dbReference>
<evidence type="ECO:0000256" key="1">
    <source>
        <dbReference type="ARBA" id="ARBA00000901"/>
    </source>
</evidence>
<evidence type="ECO:0000313" key="11">
    <source>
        <dbReference type="EMBL" id="AXY25787.1"/>
    </source>
</evidence>
<feature type="active site" description="Proton acceptor" evidence="9">
    <location>
        <position position="8"/>
    </location>
</feature>
<gene>
    <name evidence="9" type="primary">hisA</name>
    <name evidence="11" type="ORF">CL176_07145</name>
</gene>
<evidence type="ECO:0000256" key="10">
    <source>
        <dbReference type="RuleBase" id="RU003657"/>
    </source>
</evidence>
<accession>A0A347WL30</accession>
<evidence type="ECO:0000256" key="3">
    <source>
        <dbReference type="ARBA" id="ARBA00005133"/>
    </source>
</evidence>
<evidence type="ECO:0000256" key="5">
    <source>
        <dbReference type="ARBA" id="ARBA00022490"/>
    </source>
</evidence>
<evidence type="ECO:0000256" key="8">
    <source>
        <dbReference type="ARBA" id="ARBA00023235"/>
    </source>
</evidence>
<dbReference type="OrthoDB" id="9807749at2"/>
<name>A0A347WL30_9LACT</name>
<reference evidence="11 12" key="1">
    <citation type="submission" date="2017-09" db="EMBL/GenBank/DDBJ databases">
        <title>Complete genome sequence of Oxytococcus suis strain ZY16052.</title>
        <authorList>
            <person name="Li F."/>
        </authorList>
    </citation>
    <scope>NUCLEOTIDE SEQUENCE [LARGE SCALE GENOMIC DNA]</scope>
    <source>
        <strain evidence="11 12">ZY16052</strain>
    </source>
</reference>
<dbReference type="GO" id="GO:0000162">
    <property type="term" value="P:L-tryptophan biosynthetic process"/>
    <property type="evidence" value="ECO:0007669"/>
    <property type="project" value="TreeGrafter"/>
</dbReference>
<dbReference type="AlphaFoldDB" id="A0A347WL30"/>
<dbReference type="RefSeq" id="WP_118990687.1">
    <property type="nucleotide sequence ID" value="NZ_CP023434.1"/>
</dbReference>
<evidence type="ECO:0000256" key="2">
    <source>
        <dbReference type="ARBA" id="ARBA00004496"/>
    </source>
</evidence>
<dbReference type="FunFam" id="3.20.20.70:FF:000009">
    <property type="entry name" value="1-(5-phosphoribosyl)-5-[(5-phosphoribosylamino)methylideneamino] imidazole-4-carboxamide isomerase"/>
    <property type="match status" value="1"/>
</dbReference>
<evidence type="ECO:0000313" key="12">
    <source>
        <dbReference type="Proteomes" id="UP000263232"/>
    </source>
</evidence>
<comment type="subcellular location">
    <subcellularLocation>
        <location evidence="2 9">Cytoplasm</location>
    </subcellularLocation>
</comment>
<dbReference type="Gene3D" id="3.20.20.70">
    <property type="entry name" value="Aldolase class I"/>
    <property type="match status" value="1"/>
</dbReference>
<sequence length="233" mass="25513">MKVIPAIDLIDGASVRLSQGDYDEKIMMPKTPQEAVAYYSQFAQVGRIHVVDLMGALEQEVREQNVIAELKQLTDLSLQIGGGLRDEATLDAYDELGIDYFILGSRAIQDLAWLKEMVAKYPGRIFVGMDARGEELYVNGWTEASGWQMDDYLAAIEPLDLAGIIYTDIARDGMEQGPNVERTGQLQASTRHKVVASGGVRGQVDLTALEAVGVSEAIVGKAAQSDEFWEGLE</sequence>
<dbReference type="GO" id="GO:0003949">
    <property type="term" value="F:1-(5-phosphoribosyl)-5-[(5-phosphoribosylamino)methylideneamino]imidazole-4-carboxamide isomerase activity"/>
    <property type="evidence" value="ECO:0007669"/>
    <property type="project" value="UniProtKB-UniRule"/>
</dbReference>
<dbReference type="InterPro" id="IPR013785">
    <property type="entry name" value="Aldolase_TIM"/>
</dbReference>
<dbReference type="EMBL" id="CP023434">
    <property type="protein sequence ID" value="AXY25787.1"/>
    <property type="molecule type" value="Genomic_DNA"/>
</dbReference>
<dbReference type="EC" id="5.3.1.16" evidence="9"/>
<protein>
    <recommendedName>
        <fullName evidence="9">1-(5-phosphoribosyl)-5-[(5-phosphoribosylamino)methylideneamino] imidazole-4-carboxamide isomerase</fullName>
        <ecNumber evidence="9">5.3.1.16</ecNumber>
    </recommendedName>
    <alternativeName>
        <fullName evidence="9">Phosphoribosylformimino-5-aminoimidazole carboxamide ribotide isomerase</fullName>
    </alternativeName>
</protein>
<dbReference type="CDD" id="cd04732">
    <property type="entry name" value="HisA"/>
    <property type="match status" value="1"/>
</dbReference>
<proteinExistence type="inferred from homology"/>
<keyword evidence="6 9" id="KW-0028">Amino-acid biosynthesis</keyword>
<dbReference type="GO" id="GO:0000105">
    <property type="term" value="P:L-histidine biosynthetic process"/>
    <property type="evidence" value="ECO:0007669"/>
    <property type="project" value="UniProtKB-UniRule"/>
</dbReference>
<dbReference type="PANTHER" id="PTHR43090:SF2">
    <property type="entry name" value="1-(5-PHOSPHORIBOSYL)-5-[(5-PHOSPHORIBOSYLAMINO)METHYLIDENEAMINO] IMIDAZOLE-4-CARBOXAMIDE ISOMERASE"/>
    <property type="match status" value="1"/>
</dbReference>
<comment type="similarity">
    <text evidence="4 9 10">Belongs to the HisA/HisF family.</text>
</comment>
<keyword evidence="8 9" id="KW-0413">Isomerase</keyword>
<evidence type="ECO:0000256" key="9">
    <source>
        <dbReference type="HAMAP-Rule" id="MF_01014"/>
    </source>
</evidence>
<evidence type="ECO:0000256" key="4">
    <source>
        <dbReference type="ARBA" id="ARBA00009667"/>
    </source>
</evidence>
<keyword evidence="12" id="KW-1185">Reference proteome</keyword>
<comment type="catalytic activity">
    <reaction evidence="1 9">
        <text>1-(5-phospho-beta-D-ribosyl)-5-[(5-phospho-beta-D-ribosylamino)methylideneamino]imidazole-4-carboxamide = 5-[(5-phospho-1-deoxy-D-ribulos-1-ylimino)methylamino]-1-(5-phospho-beta-D-ribosyl)imidazole-4-carboxamide</text>
        <dbReference type="Rhea" id="RHEA:15469"/>
        <dbReference type="ChEBI" id="CHEBI:58435"/>
        <dbReference type="ChEBI" id="CHEBI:58525"/>
        <dbReference type="EC" id="5.3.1.16"/>
    </reaction>
</comment>
<dbReference type="KEGG" id="abae:CL176_07145"/>
<dbReference type="InterPro" id="IPR023016">
    <property type="entry name" value="HisA/PriA"/>
</dbReference>
<evidence type="ECO:0000256" key="6">
    <source>
        <dbReference type="ARBA" id="ARBA00022605"/>
    </source>
</evidence>
<keyword evidence="7 9" id="KW-0368">Histidine biosynthesis</keyword>
<feature type="active site" description="Proton donor" evidence="9">
    <location>
        <position position="130"/>
    </location>
</feature>
<dbReference type="UniPathway" id="UPA00031">
    <property type="reaction ID" value="UER00009"/>
</dbReference>
<dbReference type="GO" id="GO:0005737">
    <property type="term" value="C:cytoplasm"/>
    <property type="evidence" value="ECO:0007669"/>
    <property type="project" value="UniProtKB-SubCell"/>
</dbReference>
<dbReference type="Proteomes" id="UP000263232">
    <property type="component" value="Chromosome"/>
</dbReference>
<dbReference type="HAMAP" id="MF_01014">
    <property type="entry name" value="HisA"/>
    <property type="match status" value="1"/>
</dbReference>
<organism evidence="11 12">
    <name type="scientific">Suicoccus acidiformans</name>
    <dbReference type="NCBI Taxonomy" id="2036206"/>
    <lineage>
        <taxon>Bacteria</taxon>
        <taxon>Bacillati</taxon>
        <taxon>Bacillota</taxon>
        <taxon>Bacilli</taxon>
        <taxon>Lactobacillales</taxon>
        <taxon>Aerococcaceae</taxon>
        <taxon>Suicoccus</taxon>
    </lineage>
</organism>
<dbReference type="Pfam" id="PF00977">
    <property type="entry name" value="His_biosynth"/>
    <property type="match status" value="1"/>
</dbReference>
<comment type="pathway">
    <text evidence="3 9">Amino-acid biosynthesis; L-histidine biosynthesis; L-histidine from 5-phospho-alpha-D-ribose 1-diphosphate: step 4/9.</text>
</comment>
<evidence type="ECO:0000256" key="7">
    <source>
        <dbReference type="ARBA" id="ARBA00023102"/>
    </source>
</evidence>